<keyword evidence="2" id="KW-1185">Reference proteome</keyword>
<gene>
    <name evidence="1" type="ORF">APZ42_021461</name>
</gene>
<dbReference type="AlphaFoldDB" id="A0A164WN06"/>
<comment type="caution">
    <text evidence="1">The sequence shown here is derived from an EMBL/GenBank/DDBJ whole genome shotgun (WGS) entry which is preliminary data.</text>
</comment>
<evidence type="ECO:0000313" key="1">
    <source>
        <dbReference type="EMBL" id="KZS13416.1"/>
    </source>
</evidence>
<protein>
    <submittedName>
        <fullName evidence="1">Uncharacterized protein</fullName>
    </submittedName>
</protein>
<name>A0A164WN06_9CRUS</name>
<organism evidence="1 2">
    <name type="scientific">Daphnia magna</name>
    <dbReference type="NCBI Taxonomy" id="35525"/>
    <lineage>
        <taxon>Eukaryota</taxon>
        <taxon>Metazoa</taxon>
        <taxon>Ecdysozoa</taxon>
        <taxon>Arthropoda</taxon>
        <taxon>Crustacea</taxon>
        <taxon>Branchiopoda</taxon>
        <taxon>Diplostraca</taxon>
        <taxon>Cladocera</taxon>
        <taxon>Anomopoda</taxon>
        <taxon>Daphniidae</taxon>
        <taxon>Daphnia</taxon>
    </lineage>
</organism>
<evidence type="ECO:0000313" key="2">
    <source>
        <dbReference type="Proteomes" id="UP000076858"/>
    </source>
</evidence>
<sequence length="52" mass="5849">MKQTRTKFITYGLVYQPSQLPDKLFNNATNTLESSTQVLNVQENGASKTDQV</sequence>
<dbReference type="EMBL" id="LRGB01001152">
    <property type="protein sequence ID" value="KZS13416.1"/>
    <property type="molecule type" value="Genomic_DNA"/>
</dbReference>
<reference evidence="1 2" key="1">
    <citation type="submission" date="2016-03" db="EMBL/GenBank/DDBJ databases">
        <title>EvidentialGene: Evidence-directed Construction of Genes on Genomes.</title>
        <authorList>
            <person name="Gilbert D.G."/>
            <person name="Choi J.-H."/>
            <person name="Mockaitis K."/>
            <person name="Colbourne J."/>
            <person name="Pfrender M."/>
        </authorList>
    </citation>
    <scope>NUCLEOTIDE SEQUENCE [LARGE SCALE GENOMIC DNA]</scope>
    <source>
        <strain evidence="1 2">Xinb3</strain>
        <tissue evidence="1">Complete organism</tissue>
    </source>
</reference>
<dbReference type="Proteomes" id="UP000076858">
    <property type="component" value="Unassembled WGS sequence"/>
</dbReference>
<accession>A0A164WN06</accession>
<proteinExistence type="predicted"/>